<organism evidence="2 3">
    <name type="scientific">Ichthyophthirius multifiliis</name>
    <name type="common">White spot disease agent</name>
    <name type="synonym">Ich</name>
    <dbReference type="NCBI Taxonomy" id="5932"/>
    <lineage>
        <taxon>Eukaryota</taxon>
        <taxon>Sar</taxon>
        <taxon>Alveolata</taxon>
        <taxon>Ciliophora</taxon>
        <taxon>Intramacronucleata</taxon>
        <taxon>Oligohymenophorea</taxon>
        <taxon>Hymenostomatida</taxon>
        <taxon>Ophryoglenina</taxon>
        <taxon>Ichthyophthirius</taxon>
    </lineage>
</organism>
<dbReference type="InterPro" id="IPR005135">
    <property type="entry name" value="Endo/exonuclease/phosphatase"/>
</dbReference>
<reference evidence="2 3" key="1">
    <citation type="submission" date="2011-07" db="EMBL/GenBank/DDBJ databases">
        <authorList>
            <person name="Coyne R."/>
            <person name="Brami D."/>
            <person name="Johnson J."/>
            <person name="Hostetler J."/>
            <person name="Hannick L."/>
            <person name="Clark T."/>
            <person name="Cassidy-Hanley D."/>
            <person name="Inman J."/>
        </authorList>
    </citation>
    <scope>NUCLEOTIDE SEQUENCE [LARGE SCALE GENOMIC DNA]</scope>
    <source>
        <strain evidence="2 3">G5</strain>
    </source>
</reference>
<dbReference type="InterPro" id="IPR036691">
    <property type="entry name" value="Endo/exonu/phosph_ase_sf"/>
</dbReference>
<gene>
    <name evidence="2" type="ORF">IMG5_184360</name>
</gene>
<protein>
    <recommendedName>
        <fullName evidence="1">Endonuclease/exonuclease/phosphatase domain-containing protein</fullName>
    </recommendedName>
</protein>
<dbReference type="GeneID" id="14904105"/>
<dbReference type="Pfam" id="PF03372">
    <property type="entry name" value="Exo_endo_phos"/>
    <property type="match status" value="1"/>
</dbReference>
<dbReference type="Proteomes" id="UP000008983">
    <property type="component" value="Unassembled WGS sequence"/>
</dbReference>
<accession>G0R3B5</accession>
<dbReference type="eggNOG" id="ENOG502R2BA">
    <property type="taxonomic scope" value="Eukaryota"/>
</dbReference>
<name>G0R3B5_ICHMU</name>
<dbReference type="AlphaFoldDB" id="G0R3B5"/>
<dbReference type="Gene3D" id="3.60.10.10">
    <property type="entry name" value="Endonuclease/exonuclease/phosphatase"/>
    <property type="match status" value="1"/>
</dbReference>
<dbReference type="GO" id="GO:0003824">
    <property type="term" value="F:catalytic activity"/>
    <property type="evidence" value="ECO:0007669"/>
    <property type="project" value="InterPro"/>
</dbReference>
<dbReference type="OrthoDB" id="282920at2759"/>
<sequence>MDFNNDNILLCGDFNMKPIEKGYNFLKSLKFQSIYEFIHQNEPIITFPTGLQAPHMDTDPEGCYDYIFWKGKNIIPNNIFIIGDQCLDSDKTIYPSDHMGLTAILDIQF</sequence>
<dbReference type="InParanoid" id="G0R3B5"/>
<dbReference type="RefSeq" id="XP_004027379.1">
    <property type="nucleotide sequence ID" value="XM_004027330.1"/>
</dbReference>
<dbReference type="SUPFAM" id="SSF56219">
    <property type="entry name" value="DNase I-like"/>
    <property type="match status" value="1"/>
</dbReference>
<dbReference type="EMBL" id="GL984297">
    <property type="protein sequence ID" value="EGR28034.1"/>
    <property type="molecule type" value="Genomic_DNA"/>
</dbReference>
<evidence type="ECO:0000313" key="3">
    <source>
        <dbReference type="Proteomes" id="UP000008983"/>
    </source>
</evidence>
<keyword evidence="3" id="KW-1185">Reference proteome</keyword>
<proteinExistence type="predicted"/>
<dbReference type="STRING" id="857967.G0R3B5"/>
<evidence type="ECO:0000259" key="1">
    <source>
        <dbReference type="Pfam" id="PF03372"/>
    </source>
</evidence>
<evidence type="ECO:0000313" key="2">
    <source>
        <dbReference type="EMBL" id="EGR28034.1"/>
    </source>
</evidence>
<feature type="domain" description="Endonuclease/exonuclease/phosphatase" evidence="1">
    <location>
        <begin position="4"/>
        <end position="98"/>
    </location>
</feature>